<dbReference type="EMBL" id="MPUH01000854">
    <property type="protein sequence ID" value="OMJ73022.1"/>
    <property type="molecule type" value="Genomic_DNA"/>
</dbReference>
<dbReference type="SUPFAM" id="SSF50978">
    <property type="entry name" value="WD40 repeat-like"/>
    <property type="match status" value="1"/>
</dbReference>
<comment type="caution">
    <text evidence="1">The sequence shown here is derived from an EMBL/GenBank/DDBJ whole genome shotgun (WGS) entry which is preliminary data.</text>
</comment>
<accession>A0A1R2B8C1</accession>
<dbReference type="AlphaFoldDB" id="A0A1R2B8C1"/>
<sequence>MIFKEEFPVTKNRGSYKLTLFDKQRLPVSPMNTWSMNILSVNLEVNEIYMCDNDVLSILEFSPGFFIKHKQSITMPQSRNIQSRINHIMLDKSYEEQVLVILTQSSAIFIFFPQNWDRSPLKIDNHLDEFDDNSVWSCAIYGKTLAVGSNTHEISLWDLDTQTRKRLRLHDHNIPCLDYNSNGALASTSIDSGIAVYTEGSRILYTKPCTEWGWGIKWIPRNSVCIVKSMPTTNMSDLTGRYRSSLPTTYYNVYADIRGQFDIAHAGQYFHALTRRIQGLPDFSESESEEYLLDSEMLLDKEEDETQELDDFLIIQTSKSTVHLIDPSISTGKENNVSNMHVLAVFIPSLQILPGNFSRLSLLQIIPEFSLCIIGNQFGPEIILLRICKMKNPGNRLGWDYGFRVEIPIILDGRILALSQSNYNDYAFIFALTESMTFYTFKITKHEVEKMNEIRI</sequence>
<evidence type="ECO:0000313" key="1">
    <source>
        <dbReference type="EMBL" id="OMJ73022.1"/>
    </source>
</evidence>
<gene>
    <name evidence="1" type="ORF">SteCoe_28401</name>
</gene>
<evidence type="ECO:0008006" key="3">
    <source>
        <dbReference type="Google" id="ProtNLM"/>
    </source>
</evidence>
<protein>
    <recommendedName>
        <fullName evidence="3">Anaphase-promoting complex subunit 4 WD40 domain-containing protein</fullName>
    </recommendedName>
</protein>
<reference evidence="1 2" key="1">
    <citation type="submission" date="2016-11" db="EMBL/GenBank/DDBJ databases">
        <title>The macronuclear genome of Stentor coeruleus: a giant cell with tiny introns.</title>
        <authorList>
            <person name="Slabodnick M."/>
            <person name="Ruby J.G."/>
            <person name="Reiff S.B."/>
            <person name="Swart E.C."/>
            <person name="Gosai S."/>
            <person name="Prabakaran S."/>
            <person name="Witkowska E."/>
            <person name="Larue G.E."/>
            <person name="Fisher S."/>
            <person name="Freeman R.M."/>
            <person name="Gunawardena J."/>
            <person name="Chu W."/>
            <person name="Stover N.A."/>
            <person name="Gregory B.D."/>
            <person name="Nowacki M."/>
            <person name="Derisi J."/>
            <person name="Roy S.W."/>
            <person name="Marshall W.F."/>
            <person name="Sood P."/>
        </authorList>
    </citation>
    <scope>NUCLEOTIDE SEQUENCE [LARGE SCALE GENOMIC DNA]</scope>
    <source>
        <strain evidence="1">WM001</strain>
    </source>
</reference>
<keyword evidence="2" id="KW-1185">Reference proteome</keyword>
<dbReference type="InterPro" id="IPR015943">
    <property type="entry name" value="WD40/YVTN_repeat-like_dom_sf"/>
</dbReference>
<dbReference type="InterPro" id="IPR036322">
    <property type="entry name" value="WD40_repeat_dom_sf"/>
</dbReference>
<dbReference type="Gene3D" id="2.130.10.10">
    <property type="entry name" value="YVTN repeat-like/Quinoprotein amine dehydrogenase"/>
    <property type="match status" value="1"/>
</dbReference>
<proteinExistence type="predicted"/>
<organism evidence="1 2">
    <name type="scientific">Stentor coeruleus</name>
    <dbReference type="NCBI Taxonomy" id="5963"/>
    <lineage>
        <taxon>Eukaryota</taxon>
        <taxon>Sar</taxon>
        <taxon>Alveolata</taxon>
        <taxon>Ciliophora</taxon>
        <taxon>Postciliodesmatophora</taxon>
        <taxon>Heterotrichea</taxon>
        <taxon>Heterotrichida</taxon>
        <taxon>Stentoridae</taxon>
        <taxon>Stentor</taxon>
    </lineage>
</organism>
<name>A0A1R2B8C1_9CILI</name>
<dbReference type="OrthoDB" id="297405at2759"/>
<dbReference type="Proteomes" id="UP000187209">
    <property type="component" value="Unassembled WGS sequence"/>
</dbReference>
<evidence type="ECO:0000313" key="2">
    <source>
        <dbReference type="Proteomes" id="UP000187209"/>
    </source>
</evidence>